<accession>A0ABN8ZQH7</accession>
<keyword evidence="3" id="KW-1185">Reference proteome</keyword>
<protein>
    <submittedName>
        <fullName evidence="2">Uncharacterized protein</fullName>
    </submittedName>
</protein>
<organism evidence="2 3">
    <name type="scientific">Rangifer tarandus platyrhynchus</name>
    <name type="common">Svalbard reindeer</name>
    <dbReference type="NCBI Taxonomy" id="3082113"/>
    <lineage>
        <taxon>Eukaryota</taxon>
        <taxon>Metazoa</taxon>
        <taxon>Chordata</taxon>
        <taxon>Craniata</taxon>
        <taxon>Vertebrata</taxon>
        <taxon>Euteleostomi</taxon>
        <taxon>Mammalia</taxon>
        <taxon>Eutheria</taxon>
        <taxon>Laurasiatheria</taxon>
        <taxon>Artiodactyla</taxon>
        <taxon>Ruminantia</taxon>
        <taxon>Pecora</taxon>
        <taxon>Cervidae</taxon>
        <taxon>Odocoileinae</taxon>
        <taxon>Rangifer</taxon>
    </lineage>
</organism>
<evidence type="ECO:0000313" key="3">
    <source>
        <dbReference type="Proteomes" id="UP001176941"/>
    </source>
</evidence>
<reference evidence="2" key="1">
    <citation type="submission" date="2023-04" db="EMBL/GenBank/DDBJ databases">
        <authorList>
            <consortium name="ELIXIR-Norway"/>
        </authorList>
    </citation>
    <scope>NUCLEOTIDE SEQUENCE [LARGE SCALE GENOMIC DNA]</scope>
</reference>
<dbReference type="EMBL" id="OX459941">
    <property type="protein sequence ID" value="CAI9176168.1"/>
    <property type="molecule type" value="Genomic_DNA"/>
</dbReference>
<dbReference type="Proteomes" id="UP001176941">
    <property type="component" value="Chromosome 5"/>
</dbReference>
<sequence>MSRSKDTAVHAHTPSGFSRIPLSATVSPAERGGPVTHPCRRRLLGAPVGLTDRGAAGSVPCAAREVLTSCPLSPRVSGAHVSIPSSGLLPQPLLPRHPSPADFFRWPALACSHNGKGIWEQSSSSAE</sequence>
<feature type="region of interest" description="Disordered" evidence="1">
    <location>
        <begin position="1"/>
        <end position="38"/>
    </location>
</feature>
<evidence type="ECO:0000313" key="2">
    <source>
        <dbReference type="EMBL" id="CAI9176168.1"/>
    </source>
</evidence>
<proteinExistence type="predicted"/>
<evidence type="ECO:0000256" key="1">
    <source>
        <dbReference type="SAM" id="MobiDB-lite"/>
    </source>
</evidence>
<gene>
    <name evidence="2" type="ORF">MRATA1EN1_LOCUS25130</name>
</gene>
<name>A0ABN8ZQH7_RANTA</name>